<dbReference type="EMBL" id="JAZHXI010000010">
    <property type="protein sequence ID" value="KAL2067565.1"/>
    <property type="molecule type" value="Genomic_DNA"/>
</dbReference>
<dbReference type="Proteomes" id="UP001595075">
    <property type="component" value="Unassembled WGS sequence"/>
</dbReference>
<protein>
    <submittedName>
        <fullName evidence="2">Uncharacterized protein</fullName>
    </submittedName>
</protein>
<sequence length="108" mass="11907">MATQQQTQQPQQATALSPYDEEQATVQRNAAATAAAVQQPQYGAASRQYMLPPRAEGYRPAAIRESRIKDRPYKPVGDSSLSIKIELDLEVEVDLYARVKGDVTIGLM</sequence>
<gene>
    <name evidence="2" type="ORF">VTL71DRAFT_1990</name>
</gene>
<evidence type="ECO:0000256" key="1">
    <source>
        <dbReference type="SAM" id="MobiDB-lite"/>
    </source>
</evidence>
<comment type="caution">
    <text evidence="2">The sequence shown here is derived from an EMBL/GenBank/DDBJ whole genome shotgun (WGS) entry which is preliminary data.</text>
</comment>
<proteinExistence type="predicted"/>
<organism evidence="2 3">
    <name type="scientific">Oculimacula yallundae</name>
    <dbReference type="NCBI Taxonomy" id="86028"/>
    <lineage>
        <taxon>Eukaryota</taxon>
        <taxon>Fungi</taxon>
        <taxon>Dikarya</taxon>
        <taxon>Ascomycota</taxon>
        <taxon>Pezizomycotina</taxon>
        <taxon>Leotiomycetes</taxon>
        <taxon>Helotiales</taxon>
        <taxon>Ploettnerulaceae</taxon>
        <taxon>Oculimacula</taxon>
    </lineage>
</organism>
<evidence type="ECO:0000313" key="3">
    <source>
        <dbReference type="Proteomes" id="UP001595075"/>
    </source>
</evidence>
<accession>A0ABR4CCA8</accession>
<evidence type="ECO:0000313" key="2">
    <source>
        <dbReference type="EMBL" id="KAL2067565.1"/>
    </source>
</evidence>
<feature type="compositionally biased region" description="Low complexity" evidence="1">
    <location>
        <begin position="1"/>
        <end position="15"/>
    </location>
</feature>
<keyword evidence="3" id="KW-1185">Reference proteome</keyword>
<reference evidence="2 3" key="1">
    <citation type="journal article" date="2024" name="Commun. Biol.">
        <title>Comparative genomic analysis of thermophilic fungi reveals convergent evolutionary adaptations and gene losses.</title>
        <authorList>
            <person name="Steindorff A.S."/>
            <person name="Aguilar-Pontes M.V."/>
            <person name="Robinson A.J."/>
            <person name="Andreopoulos B."/>
            <person name="LaButti K."/>
            <person name="Kuo A."/>
            <person name="Mondo S."/>
            <person name="Riley R."/>
            <person name="Otillar R."/>
            <person name="Haridas S."/>
            <person name="Lipzen A."/>
            <person name="Grimwood J."/>
            <person name="Schmutz J."/>
            <person name="Clum A."/>
            <person name="Reid I.D."/>
            <person name="Moisan M.C."/>
            <person name="Butler G."/>
            <person name="Nguyen T.T.M."/>
            <person name="Dewar K."/>
            <person name="Conant G."/>
            <person name="Drula E."/>
            <person name="Henrissat B."/>
            <person name="Hansel C."/>
            <person name="Singer S."/>
            <person name="Hutchinson M.I."/>
            <person name="de Vries R.P."/>
            <person name="Natvig D.O."/>
            <person name="Powell A.J."/>
            <person name="Tsang A."/>
            <person name="Grigoriev I.V."/>
        </authorList>
    </citation>
    <scope>NUCLEOTIDE SEQUENCE [LARGE SCALE GENOMIC DNA]</scope>
    <source>
        <strain evidence="2 3">CBS 494.80</strain>
    </source>
</reference>
<name>A0ABR4CCA8_9HELO</name>
<feature type="compositionally biased region" description="Low complexity" evidence="1">
    <location>
        <begin position="24"/>
        <end position="41"/>
    </location>
</feature>
<feature type="region of interest" description="Disordered" evidence="1">
    <location>
        <begin position="1"/>
        <end position="44"/>
    </location>
</feature>